<dbReference type="SUPFAM" id="SSF48403">
    <property type="entry name" value="Ankyrin repeat"/>
    <property type="match status" value="1"/>
</dbReference>
<dbReference type="Proteomes" id="UP000027073">
    <property type="component" value="Unassembled WGS sequence"/>
</dbReference>
<name>A0A067N6B8_PLEO1</name>
<dbReference type="GO" id="GO:0008270">
    <property type="term" value="F:zinc ion binding"/>
    <property type="evidence" value="ECO:0007669"/>
    <property type="project" value="UniProtKB-KW"/>
</dbReference>
<evidence type="ECO:0000256" key="7">
    <source>
        <dbReference type="PROSITE-ProRule" id="PRU00134"/>
    </source>
</evidence>
<dbReference type="PANTHER" id="PTHR24171">
    <property type="entry name" value="ANKYRIN REPEAT DOMAIN-CONTAINING PROTEIN 39-RELATED"/>
    <property type="match status" value="1"/>
</dbReference>
<feature type="repeat" description="ANK" evidence="6">
    <location>
        <begin position="163"/>
        <end position="195"/>
    </location>
</feature>
<dbReference type="InterPro" id="IPR036770">
    <property type="entry name" value="Ankyrin_rpt-contain_sf"/>
</dbReference>
<dbReference type="PANTHER" id="PTHR24171:SF9">
    <property type="entry name" value="ANKYRIN REPEAT DOMAIN-CONTAINING PROTEIN 39"/>
    <property type="match status" value="1"/>
</dbReference>
<keyword evidence="5 6" id="KW-0040">ANK repeat</keyword>
<dbReference type="STRING" id="1137138.A0A067N6B8"/>
<dbReference type="PROSITE" id="PS50865">
    <property type="entry name" value="ZF_MYND_2"/>
    <property type="match status" value="1"/>
</dbReference>
<dbReference type="EMBL" id="KL198012">
    <property type="protein sequence ID" value="KDQ23583.1"/>
    <property type="molecule type" value="Genomic_DNA"/>
</dbReference>
<dbReference type="InParanoid" id="A0A067N6B8"/>
<dbReference type="Gene3D" id="6.10.140.2220">
    <property type="match status" value="1"/>
</dbReference>
<dbReference type="Pfam" id="PF01753">
    <property type="entry name" value="zf-MYND"/>
    <property type="match status" value="1"/>
</dbReference>
<keyword evidence="3 7" id="KW-0863">Zinc-finger</keyword>
<organism evidence="9 10">
    <name type="scientific">Pleurotus ostreatus (strain PC15)</name>
    <name type="common">Oyster mushroom</name>
    <dbReference type="NCBI Taxonomy" id="1137138"/>
    <lineage>
        <taxon>Eukaryota</taxon>
        <taxon>Fungi</taxon>
        <taxon>Dikarya</taxon>
        <taxon>Basidiomycota</taxon>
        <taxon>Agaricomycotina</taxon>
        <taxon>Agaricomycetes</taxon>
        <taxon>Agaricomycetidae</taxon>
        <taxon>Agaricales</taxon>
        <taxon>Pleurotineae</taxon>
        <taxon>Pleurotaceae</taxon>
        <taxon>Pleurotus</taxon>
    </lineage>
</organism>
<dbReference type="SUPFAM" id="SSF144232">
    <property type="entry name" value="HIT/MYND zinc finger-like"/>
    <property type="match status" value="1"/>
</dbReference>
<evidence type="ECO:0000313" key="10">
    <source>
        <dbReference type="Proteomes" id="UP000027073"/>
    </source>
</evidence>
<dbReference type="AlphaFoldDB" id="A0A067N6B8"/>
<dbReference type="OrthoDB" id="194358at2759"/>
<keyword evidence="2" id="KW-0677">Repeat</keyword>
<proteinExistence type="predicted"/>
<evidence type="ECO:0000259" key="8">
    <source>
        <dbReference type="PROSITE" id="PS50865"/>
    </source>
</evidence>
<gene>
    <name evidence="9" type="ORF">PLEOSDRAFT_171145</name>
</gene>
<dbReference type="HOGENOM" id="CLU_053726_0_0_1"/>
<evidence type="ECO:0000256" key="6">
    <source>
        <dbReference type="PROSITE-ProRule" id="PRU00023"/>
    </source>
</evidence>
<dbReference type="PROSITE" id="PS50297">
    <property type="entry name" value="ANK_REP_REGION"/>
    <property type="match status" value="1"/>
</dbReference>
<keyword evidence="4" id="KW-0862">Zinc</keyword>
<keyword evidence="1" id="KW-0479">Metal-binding</keyword>
<accession>A0A067N6B8</accession>
<dbReference type="InterPro" id="IPR002110">
    <property type="entry name" value="Ankyrin_rpt"/>
</dbReference>
<protein>
    <recommendedName>
        <fullName evidence="8">MYND-type domain-containing protein</fullName>
    </recommendedName>
</protein>
<evidence type="ECO:0000256" key="3">
    <source>
        <dbReference type="ARBA" id="ARBA00022771"/>
    </source>
</evidence>
<evidence type="ECO:0000256" key="2">
    <source>
        <dbReference type="ARBA" id="ARBA00022737"/>
    </source>
</evidence>
<dbReference type="VEuPathDB" id="FungiDB:PLEOSDRAFT_171145"/>
<dbReference type="InterPro" id="IPR002893">
    <property type="entry name" value="Znf_MYND"/>
</dbReference>
<reference evidence="10" key="1">
    <citation type="journal article" date="2014" name="Proc. Natl. Acad. Sci. U.S.A.">
        <title>Extensive sampling of basidiomycete genomes demonstrates inadequacy of the white-rot/brown-rot paradigm for wood decay fungi.</title>
        <authorList>
            <person name="Riley R."/>
            <person name="Salamov A.A."/>
            <person name="Brown D.W."/>
            <person name="Nagy L.G."/>
            <person name="Floudas D."/>
            <person name="Held B.W."/>
            <person name="Levasseur A."/>
            <person name="Lombard V."/>
            <person name="Morin E."/>
            <person name="Otillar R."/>
            <person name="Lindquist E.A."/>
            <person name="Sun H."/>
            <person name="LaButti K.M."/>
            <person name="Schmutz J."/>
            <person name="Jabbour D."/>
            <person name="Luo H."/>
            <person name="Baker S.E."/>
            <person name="Pisabarro A.G."/>
            <person name="Walton J.D."/>
            <person name="Blanchette R.A."/>
            <person name="Henrissat B."/>
            <person name="Martin F."/>
            <person name="Cullen D."/>
            <person name="Hibbett D.S."/>
            <person name="Grigoriev I.V."/>
        </authorList>
    </citation>
    <scope>NUCLEOTIDE SEQUENCE [LARGE SCALE GENOMIC DNA]</scope>
    <source>
        <strain evidence="10">PC15</strain>
    </source>
</reference>
<dbReference type="PROSITE" id="PS50088">
    <property type="entry name" value="ANK_REPEAT"/>
    <property type="match status" value="1"/>
</dbReference>
<sequence>MQFDGGLTVTPQMRRLMSQPGTLSGDAGQRFRELYSDGSAAFDISRLSPFGLACCAGVLKEVEKLVEGRTAPPLDGTETPYEFGYATLIVSGAQRITGSDNPDALKHDRVLEYLISKGMPVDVPDIAGQTALYHCTASPAPLIDLARVLIVSGKADVNHRSRYGEVALLGVFQQNRVDVVDLLMEHGADLDVPDGDGLSARQFFVNCGPQITACIRKWVRKREGTEGEVGGESMACICGKKKDLKVCARCKVSKYCSPACQKSDWKRHKRICIAFSSTNSVTIKPFYNTAVGKMLPTAAVTRNALGIPQDPVNPKHMRASHVPDNVDKKDKDMIIKVQVPLAAPTMDLLVYDKKRDFVCSVRRGDGFDAYDKIYAAVRAHGVGGAKAYFAATLKSENELVVKVGDVLAEQPF</sequence>
<evidence type="ECO:0000256" key="5">
    <source>
        <dbReference type="ARBA" id="ARBA00023043"/>
    </source>
</evidence>
<dbReference type="Gene3D" id="1.25.40.20">
    <property type="entry name" value="Ankyrin repeat-containing domain"/>
    <property type="match status" value="1"/>
</dbReference>
<feature type="domain" description="MYND-type" evidence="8">
    <location>
        <begin position="235"/>
        <end position="272"/>
    </location>
</feature>
<evidence type="ECO:0000256" key="4">
    <source>
        <dbReference type="ARBA" id="ARBA00022833"/>
    </source>
</evidence>
<evidence type="ECO:0000313" key="9">
    <source>
        <dbReference type="EMBL" id="KDQ23583.1"/>
    </source>
</evidence>
<evidence type="ECO:0000256" key="1">
    <source>
        <dbReference type="ARBA" id="ARBA00022723"/>
    </source>
</evidence>